<reference evidence="1" key="1">
    <citation type="journal article" date="2008" name="Proc. Natl. Acad. Sci. U.S.A.">
        <title>Whole-genome comparison of disease and carriage strains provides insights into virulence evolution in Neisseria meningitidis.</title>
        <authorList>
            <person name="Schoen C."/>
            <person name="Blom J."/>
            <person name="Claus H."/>
            <person name="Schramm-Glueck A."/>
            <person name="Brandt P."/>
            <person name="Mueller T."/>
            <person name="Goesmann A."/>
            <person name="Joseph B."/>
            <person name="Konietzny S."/>
            <person name="Kurzai O."/>
            <person name="Schmitt C."/>
            <person name="Friedrich T."/>
            <person name="Linke B."/>
            <person name="Vogel U."/>
            <person name="Frosch M."/>
        </authorList>
    </citation>
    <scope>NUCLEOTIDE SEQUENCE</scope>
    <source>
        <strain evidence="1">Alpha153</strain>
    </source>
</reference>
<name>C6SD54_NEIME</name>
<proteinExistence type="predicted"/>
<keyword evidence="1" id="KW-0540">Nuclease</keyword>
<accession>C6SD54</accession>
<keyword evidence="1" id="KW-0255">Endonuclease</keyword>
<dbReference type="AlphaFoldDB" id="C6SD54"/>
<dbReference type="EMBL" id="AM889137">
    <property type="protein sequence ID" value="CBA06712.1"/>
    <property type="molecule type" value="Genomic_DNA"/>
</dbReference>
<sequence length="33" mass="4252">MQKIKMRIYPEGREKYLEYHRKFVFQDNIDDFL</sequence>
<evidence type="ECO:0000313" key="1">
    <source>
        <dbReference type="EMBL" id="CBA06712.1"/>
    </source>
</evidence>
<protein>
    <submittedName>
        <fullName evidence="1">Putative type II restriction endonuclease</fullName>
    </submittedName>
</protein>
<organism evidence="1">
    <name type="scientific">Neisseria meningitidis alpha153</name>
    <dbReference type="NCBI Taxonomy" id="663926"/>
    <lineage>
        <taxon>Bacteria</taxon>
        <taxon>Pseudomonadati</taxon>
        <taxon>Pseudomonadota</taxon>
        <taxon>Betaproteobacteria</taxon>
        <taxon>Neisseriales</taxon>
        <taxon>Neisseriaceae</taxon>
        <taxon>Neisseria</taxon>
    </lineage>
</organism>
<gene>
    <name evidence="1" type="primary">nmgI3</name>
    <name evidence="1" type="ORF">NME_1222</name>
</gene>
<keyword evidence="1" id="KW-0378">Hydrolase</keyword>
<dbReference type="GO" id="GO:0004519">
    <property type="term" value="F:endonuclease activity"/>
    <property type="evidence" value="ECO:0007669"/>
    <property type="project" value="UniProtKB-KW"/>
</dbReference>